<dbReference type="AlphaFoldDB" id="A0A1B1S9Z3"/>
<sequence length="190" mass="20884">MTKENPIQSAAKEVYDMLLRRQAFEAMQLADELTADTMAQWQRNNSPRHADDLLTAACALAESQIAAGRLKQAINTALKAIATTARTEAGNEQRMICYLTAWNALEQLLNLTIPDDSRRNAVADATRHLGSLLYHYYYATGRDNPDCAALHDAYDALKVMSTLVKIDSDADTTQTLHLLISSLGAADIAE</sequence>
<protein>
    <submittedName>
        <fullName evidence="1">Uncharacterized protein</fullName>
    </submittedName>
</protein>
<gene>
    <name evidence="1" type="ORF">A4V02_07680</name>
</gene>
<dbReference type="STRING" id="1796646.A4V02_07680"/>
<organism evidence="1 2">
    <name type="scientific">Muribaculum intestinale</name>
    <dbReference type="NCBI Taxonomy" id="1796646"/>
    <lineage>
        <taxon>Bacteria</taxon>
        <taxon>Pseudomonadati</taxon>
        <taxon>Bacteroidota</taxon>
        <taxon>Bacteroidia</taxon>
        <taxon>Bacteroidales</taxon>
        <taxon>Muribaculaceae</taxon>
        <taxon>Muribaculum</taxon>
    </lineage>
</organism>
<accession>A0A1Z2XIR1</accession>
<dbReference type="GeneID" id="65536737"/>
<proteinExistence type="predicted"/>
<name>A0A1B1S9Z3_9BACT</name>
<accession>A0A1B1S9Z3</accession>
<reference evidence="2" key="1">
    <citation type="submission" date="2016-04" db="EMBL/GenBank/DDBJ databases">
        <title>Complete Genome Sequences of Twelve Strains of a Stable Defined Moderately Diverse Mouse Microbiota 2 (sDMDMm2).</title>
        <authorList>
            <person name="Uchimura Y."/>
            <person name="Wyss M."/>
            <person name="Brugiroux S."/>
            <person name="Limenitakis J.P."/>
            <person name="Stecher B."/>
            <person name="McCoy K.D."/>
            <person name="Macpherson A.J."/>
        </authorList>
    </citation>
    <scope>NUCLEOTIDE SEQUENCE [LARGE SCALE GENOMIC DNA]</scope>
    <source>
        <strain evidence="2">YL27</strain>
    </source>
</reference>
<dbReference type="Proteomes" id="UP000186351">
    <property type="component" value="Chromosome"/>
</dbReference>
<dbReference type="OrthoDB" id="9815487at2"/>
<dbReference type="EMBL" id="CP015402">
    <property type="protein sequence ID" value="ANU63616.1"/>
    <property type="molecule type" value="Genomic_DNA"/>
</dbReference>
<evidence type="ECO:0000313" key="1">
    <source>
        <dbReference type="EMBL" id="ANU63616.1"/>
    </source>
</evidence>
<dbReference type="RefSeq" id="WP_068960923.1">
    <property type="nucleotide sequence ID" value="NZ_CAJTAP010000038.1"/>
</dbReference>
<keyword evidence="2" id="KW-1185">Reference proteome</keyword>
<dbReference type="KEGG" id="pary:A4V02_07680"/>
<evidence type="ECO:0000313" key="2">
    <source>
        <dbReference type="Proteomes" id="UP000186351"/>
    </source>
</evidence>